<dbReference type="OrthoDB" id="384721at2"/>
<name>A0A9Q2RX57_9RHOB</name>
<dbReference type="AlphaFoldDB" id="A0A9Q2RX57"/>
<comment type="caution">
    <text evidence="2">The sequence shown here is derived from an EMBL/GenBank/DDBJ whole genome shotgun (WGS) entry which is preliminary data.</text>
</comment>
<dbReference type="GO" id="GO:0008081">
    <property type="term" value="F:phosphoric diester hydrolase activity"/>
    <property type="evidence" value="ECO:0007669"/>
    <property type="project" value="InterPro"/>
</dbReference>
<evidence type="ECO:0000313" key="4">
    <source>
        <dbReference type="Proteomes" id="UP000755667"/>
    </source>
</evidence>
<dbReference type="GeneID" id="62639580"/>
<evidence type="ECO:0000313" key="5">
    <source>
        <dbReference type="Proteomes" id="UP000809440"/>
    </source>
</evidence>
<evidence type="ECO:0000313" key="2">
    <source>
        <dbReference type="EMBL" id="MBM2412525.1"/>
    </source>
</evidence>
<dbReference type="Pfam" id="PF03009">
    <property type="entry name" value="GDPD"/>
    <property type="match status" value="1"/>
</dbReference>
<dbReference type="Proteomes" id="UP000755667">
    <property type="component" value="Unassembled WGS sequence"/>
</dbReference>
<dbReference type="InterPro" id="IPR017946">
    <property type="entry name" value="PLC-like_Pdiesterase_TIM-brl"/>
</dbReference>
<organism evidence="2 4">
    <name type="scientific">Marivita cryptomonadis</name>
    <dbReference type="NCBI Taxonomy" id="505252"/>
    <lineage>
        <taxon>Bacteria</taxon>
        <taxon>Pseudomonadati</taxon>
        <taxon>Pseudomonadota</taxon>
        <taxon>Alphaproteobacteria</taxon>
        <taxon>Rhodobacterales</taxon>
        <taxon>Roseobacteraceae</taxon>
        <taxon>Marivita</taxon>
    </lineage>
</organism>
<reference evidence="2 5" key="1">
    <citation type="submission" date="2021-01" db="EMBL/GenBank/DDBJ databases">
        <title>Diatom-associated Roseobacters Show Island Model of Population Structure.</title>
        <authorList>
            <person name="Qu L."/>
            <person name="Feng X."/>
            <person name="Chen Y."/>
            <person name="Li L."/>
            <person name="Wang X."/>
            <person name="Hu Z."/>
            <person name="Wang H."/>
            <person name="Luo H."/>
        </authorList>
    </citation>
    <scope>NUCLEOTIDE SEQUENCE</scope>
    <source>
        <strain evidence="3 5">CC28-63</strain>
        <strain evidence="2">CC28-69</strain>
    </source>
</reference>
<dbReference type="PANTHER" id="PTHR46211">
    <property type="entry name" value="GLYCEROPHOSPHORYL DIESTER PHOSPHODIESTERASE"/>
    <property type="match status" value="1"/>
</dbReference>
<keyword evidence="5" id="KW-1185">Reference proteome</keyword>
<evidence type="ECO:0000259" key="1">
    <source>
        <dbReference type="PROSITE" id="PS51704"/>
    </source>
</evidence>
<dbReference type="EMBL" id="JAFBXF010000005">
    <property type="protein sequence ID" value="MBM2417238.1"/>
    <property type="molecule type" value="Genomic_DNA"/>
</dbReference>
<dbReference type="PROSITE" id="PS51704">
    <property type="entry name" value="GP_PDE"/>
    <property type="match status" value="1"/>
</dbReference>
<gene>
    <name evidence="2" type="ORF">JQX41_09455</name>
    <name evidence="3" type="ORF">JQX48_09680</name>
</gene>
<dbReference type="InterPro" id="IPR030395">
    <property type="entry name" value="GP_PDE_dom"/>
</dbReference>
<sequence length="251" mass="27482">MTRLPPAFLTRPIAHRGYHNKAEGVIENSPSAFAAAIAAGYPIELDLQLSRDGVPMVFHDDTLERLTAETGAVRDRDAAELETFTLKGGTDRIPTLARVLEQVDGAVPLLIELKDQHGAMGETDGVLERAALDVLKEYAGPFALMSFNPSMIAKVAALSPETPRGIIGCAWRKIDEPHVPVDRRAELAAIPGFKEIDADFLSHDHTDLDSPRVEQLKAQGVPILCWTIRSPEQERQARKIADNITFEGYVA</sequence>
<evidence type="ECO:0000313" key="3">
    <source>
        <dbReference type="EMBL" id="MBM2417238.1"/>
    </source>
</evidence>
<proteinExistence type="predicted"/>
<feature type="domain" description="GP-PDE" evidence="1">
    <location>
        <begin position="10"/>
        <end position="251"/>
    </location>
</feature>
<accession>A0A9Q2RX57</accession>
<dbReference type="EMBL" id="JAFBXE010000005">
    <property type="protein sequence ID" value="MBM2412525.1"/>
    <property type="molecule type" value="Genomic_DNA"/>
</dbReference>
<dbReference type="SUPFAM" id="SSF51695">
    <property type="entry name" value="PLC-like phosphodiesterases"/>
    <property type="match status" value="1"/>
</dbReference>
<dbReference type="GO" id="GO:0006629">
    <property type="term" value="P:lipid metabolic process"/>
    <property type="evidence" value="ECO:0007669"/>
    <property type="project" value="InterPro"/>
</dbReference>
<dbReference type="Gene3D" id="3.20.20.190">
    <property type="entry name" value="Phosphatidylinositol (PI) phosphodiesterase"/>
    <property type="match status" value="1"/>
</dbReference>
<dbReference type="Proteomes" id="UP000809440">
    <property type="component" value="Unassembled WGS sequence"/>
</dbReference>
<dbReference type="RefSeq" id="WP_085627871.1">
    <property type="nucleotide sequence ID" value="NZ_JAFBWU010000005.1"/>
</dbReference>
<protein>
    <submittedName>
        <fullName evidence="2">Phosphodiesterase</fullName>
    </submittedName>
</protein>
<dbReference type="PANTHER" id="PTHR46211:SF1">
    <property type="entry name" value="GLYCEROPHOSPHODIESTER PHOSPHODIESTERASE, CYTOPLASMIC"/>
    <property type="match status" value="1"/>
</dbReference>